<comment type="caution">
    <text evidence="2">The sequence shown here is derived from an EMBL/GenBank/DDBJ whole genome shotgun (WGS) entry which is preliminary data.</text>
</comment>
<dbReference type="EMBL" id="JARKIB010000057">
    <property type="protein sequence ID" value="KAJ7752893.1"/>
    <property type="molecule type" value="Genomic_DNA"/>
</dbReference>
<protein>
    <submittedName>
        <fullName evidence="2">Uncharacterized protein</fullName>
    </submittedName>
</protein>
<keyword evidence="3" id="KW-1185">Reference proteome</keyword>
<evidence type="ECO:0000256" key="1">
    <source>
        <dbReference type="SAM" id="MobiDB-lite"/>
    </source>
</evidence>
<feature type="region of interest" description="Disordered" evidence="1">
    <location>
        <begin position="354"/>
        <end position="378"/>
    </location>
</feature>
<reference evidence="2" key="1">
    <citation type="submission" date="2023-03" db="EMBL/GenBank/DDBJ databases">
        <title>Massive genome expansion in bonnet fungi (Mycena s.s.) driven by repeated elements and novel gene families across ecological guilds.</title>
        <authorList>
            <consortium name="Lawrence Berkeley National Laboratory"/>
            <person name="Harder C.B."/>
            <person name="Miyauchi S."/>
            <person name="Viragh M."/>
            <person name="Kuo A."/>
            <person name="Thoen E."/>
            <person name="Andreopoulos B."/>
            <person name="Lu D."/>
            <person name="Skrede I."/>
            <person name="Drula E."/>
            <person name="Henrissat B."/>
            <person name="Morin E."/>
            <person name="Kohler A."/>
            <person name="Barry K."/>
            <person name="LaButti K."/>
            <person name="Morin E."/>
            <person name="Salamov A."/>
            <person name="Lipzen A."/>
            <person name="Mereny Z."/>
            <person name="Hegedus B."/>
            <person name="Baldrian P."/>
            <person name="Stursova M."/>
            <person name="Weitz H."/>
            <person name="Taylor A."/>
            <person name="Grigoriev I.V."/>
            <person name="Nagy L.G."/>
            <person name="Martin F."/>
            <person name="Kauserud H."/>
        </authorList>
    </citation>
    <scope>NUCLEOTIDE SEQUENCE</scope>
    <source>
        <strain evidence="2">CBHHK182m</strain>
    </source>
</reference>
<dbReference type="Proteomes" id="UP001215598">
    <property type="component" value="Unassembled WGS sequence"/>
</dbReference>
<evidence type="ECO:0000313" key="2">
    <source>
        <dbReference type="EMBL" id="KAJ7752893.1"/>
    </source>
</evidence>
<dbReference type="AlphaFoldDB" id="A0AAD7NAQ5"/>
<proteinExistence type="predicted"/>
<accession>A0AAD7NAQ5</accession>
<gene>
    <name evidence="2" type="ORF">B0H16DRAFT_1723358</name>
</gene>
<evidence type="ECO:0000313" key="3">
    <source>
        <dbReference type="Proteomes" id="UP001215598"/>
    </source>
</evidence>
<sequence>MEAIWMVSPPPPFPTSSIIDIGLRSLQSYSYGAGRTQYNSPTLCCKDPLGVKSPNPYHGGPIGAMSSPVFSNAPVLPLDRDQGLHQGRPDCSPAGLRQNDEFSEPRSVPNHTTFKAATGIGLALGLPVQREYTLSGCAASVSVEECETSTPATWGIADMFSSAIEAIYSVWSRPGSSQSATPNLREILPHVFTSTVLSPIFFRRPDPPTPETTRPNSLRFEGVPVYTLPSPVLPLTLGKRARRRPSPRRPRTCAVGVEIKSPILEYHSSTGTTPYDRHGWDIMESFNASRGGREPNPNAASPIPQPVQRCPDCRRIECDCNLPYGTPEVEQEHDDSDDGPASKLPWMRHSVNTAPYTRLPPTPALPSVIPRSPRPENHHRKINRYQSERVRRSLLTIEFREPEWAPLGPGEVMVVRTPEEEKVHRRRWLAREERIAKRERQRWWRI</sequence>
<organism evidence="2 3">
    <name type="scientific">Mycena metata</name>
    <dbReference type="NCBI Taxonomy" id="1033252"/>
    <lineage>
        <taxon>Eukaryota</taxon>
        <taxon>Fungi</taxon>
        <taxon>Dikarya</taxon>
        <taxon>Basidiomycota</taxon>
        <taxon>Agaricomycotina</taxon>
        <taxon>Agaricomycetes</taxon>
        <taxon>Agaricomycetidae</taxon>
        <taxon>Agaricales</taxon>
        <taxon>Marasmiineae</taxon>
        <taxon>Mycenaceae</taxon>
        <taxon>Mycena</taxon>
    </lineage>
</organism>
<name>A0AAD7NAQ5_9AGAR</name>